<dbReference type="EC" id="2.7.1.-" evidence="3"/>
<dbReference type="InterPro" id="IPR011009">
    <property type="entry name" value="Kinase-like_dom_sf"/>
</dbReference>
<evidence type="ECO:0000259" key="2">
    <source>
        <dbReference type="Pfam" id="PF01636"/>
    </source>
</evidence>
<feature type="region of interest" description="Disordered" evidence="1">
    <location>
        <begin position="1"/>
        <end position="26"/>
    </location>
</feature>
<evidence type="ECO:0000313" key="3">
    <source>
        <dbReference type="EMBL" id="MDI3417881.1"/>
    </source>
</evidence>
<dbReference type="InterPro" id="IPR052077">
    <property type="entry name" value="CcrZ_PhaseVar_Mediator"/>
</dbReference>
<comment type="caution">
    <text evidence="3">The sequence shown here is derived from an EMBL/GenBank/DDBJ whole genome shotgun (WGS) entry which is preliminary data.</text>
</comment>
<dbReference type="InterPro" id="IPR002575">
    <property type="entry name" value="Aminoglycoside_PTrfase"/>
</dbReference>
<protein>
    <submittedName>
        <fullName evidence="3">Aminoglycoside phosphotransferase family protein</fullName>
        <ecNumber evidence="3">2.7.1.-</ecNumber>
    </submittedName>
</protein>
<dbReference type="SUPFAM" id="SSF56112">
    <property type="entry name" value="Protein kinase-like (PK-like)"/>
    <property type="match status" value="1"/>
</dbReference>
<dbReference type="PANTHER" id="PTHR40086:SF1">
    <property type="entry name" value="CELL CYCLE REGULATOR CCRZ"/>
    <property type="match status" value="1"/>
</dbReference>
<reference evidence="3 4" key="1">
    <citation type="submission" date="2023-05" db="EMBL/GenBank/DDBJ databases">
        <title>Draft genome sequence of Streptomyces sp. B-S-A12 isolated from a cave soil in Thailand.</title>
        <authorList>
            <person name="Chamroensaksri N."/>
            <person name="Muangham S."/>
        </authorList>
    </citation>
    <scope>NUCLEOTIDE SEQUENCE [LARGE SCALE GENOMIC DNA]</scope>
    <source>
        <strain evidence="3 4">B-S-A12</strain>
    </source>
</reference>
<dbReference type="EMBL" id="JASCIS010000004">
    <property type="protein sequence ID" value="MDI3417881.1"/>
    <property type="molecule type" value="Genomic_DNA"/>
</dbReference>
<feature type="domain" description="Aminoglycoside phosphotransferase" evidence="2">
    <location>
        <begin position="32"/>
        <end position="265"/>
    </location>
</feature>
<organism evidence="3 4">
    <name type="scientific">Streptomyces luteolus</name>
    <dbReference type="NCBI Taxonomy" id="3043615"/>
    <lineage>
        <taxon>Bacteria</taxon>
        <taxon>Bacillati</taxon>
        <taxon>Actinomycetota</taxon>
        <taxon>Actinomycetes</taxon>
        <taxon>Kitasatosporales</taxon>
        <taxon>Streptomycetaceae</taxon>
        <taxon>Streptomyces</taxon>
    </lineage>
</organism>
<dbReference type="GO" id="GO:0016740">
    <property type="term" value="F:transferase activity"/>
    <property type="evidence" value="ECO:0007669"/>
    <property type="project" value="UniProtKB-KW"/>
</dbReference>
<name>A0ABT6SQL1_9ACTN</name>
<keyword evidence="4" id="KW-1185">Reference proteome</keyword>
<dbReference type="PANTHER" id="PTHR40086">
    <property type="entry name" value="PHOSPHOTRANSFERASE YTMP-RELATED"/>
    <property type="match status" value="1"/>
</dbReference>
<dbReference type="Gene3D" id="3.90.1200.10">
    <property type="match status" value="1"/>
</dbReference>
<accession>A0ABT6SQL1</accession>
<gene>
    <name evidence="3" type="ORF">QIT00_04770</name>
</gene>
<keyword evidence="3" id="KW-0808">Transferase</keyword>
<dbReference type="Proteomes" id="UP001237105">
    <property type="component" value="Unassembled WGS sequence"/>
</dbReference>
<evidence type="ECO:0000256" key="1">
    <source>
        <dbReference type="SAM" id="MobiDB-lite"/>
    </source>
</evidence>
<sequence length="366" mass="40573">MSSAEPAAERAGHAPGTLLGGDHRIAGPLTGHHHETYVLRLPGEDGRWKIREPRSGVLHADRRCFHSEEDVICGLAEIPVELPVPEVREVGGCRLQRFVEGVTLATLTGAQGRVPERYVDQLMPVFGGLGSVRPGLLNVERSCHPADRAEDGDTTYFLGRLVHFAEHRVYRARHATYGSLFTALGVPDEALRRYAERLGMLAPRPFCLLHGDLHRENLIVDGNDRLWVIDWELAMLGDPLYDLATHLYLTRYPPDQERSVVERWCTEIERVLPGGSKGYEDDLPRLRAFKCVQSVYTDVVRTAMTLSERPEDPAACARAAAKLVRVLHAARAPLELPSAPDAPGAEAALLEWLGRSGLREHPAPEQ</sequence>
<dbReference type="Pfam" id="PF01636">
    <property type="entry name" value="APH"/>
    <property type="match status" value="1"/>
</dbReference>
<proteinExistence type="predicted"/>
<evidence type="ECO:0000313" key="4">
    <source>
        <dbReference type="Proteomes" id="UP001237105"/>
    </source>
</evidence>
<dbReference type="RefSeq" id="WP_282533808.1">
    <property type="nucleotide sequence ID" value="NZ_JASCIS010000004.1"/>
</dbReference>